<evidence type="ECO:0000256" key="5">
    <source>
        <dbReference type="ARBA" id="ARBA00023136"/>
    </source>
</evidence>
<sequence length="538" mass="56985">MSANGTQTAGAMPPADNRVQTTAVYMFAAAFIALSQSLGQGFLSANISTLAGELGASVSDTTWLMVAFMAPRAALPLMLTKVRMQYGLRRFAEVSIVVYAAVAGISLFATDLRSALLVELLSGISAAPLSTLAFMYMLEPLSQQNKLRVGLPLAMTFISLGTPLGRALSPYLLENGSWNNLLVIKLGMSMTCLALVFRLPLASAERMKVIGGLDLISFSLIAASFFGFVACFTTGAIYWWTDAPWMGVVLAAAIAALVTAFVIELQRKAPLVDVRWLMTPAMLQFTAALFVFRIILSEQASGAPGLFQALGYSPIQMAPLFWIISAATLAGGLVCCLVLSPPHVPLVHLLALGLIAFGANLDAGANPQIAPSSMYLSQAIIGFAGMLYLPSAMAVGLMSALQRGPQYILSFIIIFLSSQILGATIGSGLFRTLISMRTTAHAQWLKEQLATGDAMVTQQLQQIAATLSHSMTDATLLQSRAAAQLGSTVAQQATIAAYNDVFHLISLLALGAAAVLMGHILLVTMRKRMARAPSVPAQ</sequence>
<dbReference type="PANTHER" id="PTHR42718">
    <property type="entry name" value="MAJOR FACILITATOR SUPERFAMILY MULTIDRUG TRANSPORTER MFSC"/>
    <property type="match status" value="1"/>
</dbReference>
<evidence type="ECO:0000256" key="6">
    <source>
        <dbReference type="SAM" id="Phobius"/>
    </source>
</evidence>
<dbReference type="GO" id="GO:0016020">
    <property type="term" value="C:membrane"/>
    <property type="evidence" value="ECO:0007669"/>
    <property type="project" value="UniProtKB-SubCell"/>
</dbReference>
<feature type="transmembrane region" description="Helical" evidence="6">
    <location>
        <begin position="316"/>
        <end position="339"/>
    </location>
</feature>
<keyword evidence="8" id="KW-1185">Reference proteome</keyword>
<proteinExistence type="predicted"/>
<feature type="transmembrane region" description="Helical" evidence="6">
    <location>
        <begin position="346"/>
        <end position="363"/>
    </location>
</feature>
<protein>
    <recommendedName>
        <fullName evidence="9">Major Facilitator Superfamily protein</fullName>
    </recommendedName>
</protein>
<dbReference type="PANTHER" id="PTHR42718:SF9">
    <property type="entry name" value="MAJOR FACILITATOR SUPERFAMILY MULTIDRUG TRANSPORTER MFSC"/>
    <property type="match status" value="1"/>
</dbReference>
<name>A0A239PVE7_9RHOB</name>
<dbReference type="AlphaFoldDB" id="A0A239PVE7"/>
<feature type="transmembrane region" description="Helical" evidence="6">
    <location>
        <begin position="277"/>
        <end position="296"/>
    </location>
</feature>
<evidence type="ECO:0000256" key="3">
    <source>
        <dbReference type="ARBA" id="ARBA00022692"/>
    </source>
</evidence>
<organism evidence="7 8">
    <name type="scientific">Paracoccus seriniphilus</name>
    <dbReference type="NCBI Taxonomy" id="184748"/>
    <lineage>
        <taxon>Bacteria</taxon>
        <taxon>Pseudomonadati</taxon>
        <taxon>Pseudomonadota</taxon>
        <taxon>Alphaproteobacteria</taxon>
        <taxon>Rhodobacterales</taxon>
        <taxon>Paracoccaceae</taxon>
        <taxon>Paracoccus</taxon>
    </lineage>
</organism>
<keyword evidence="5 6" id="KW-0472">Membrane</keyword>
<gene>
    <name evidence="7" type="ORF">SAMN05444959_10692</name>
</gene>
<keyword evidence="2" id="KW-0813">Transport</keyword>
<feature type="transmembrane region" description="Helical" evidence="6">
    <location>
        <begin position="501"/>
        <end position="523"/>
    </location>
</feature>
<dbReference type="InterPro" id="IPR036259">
    <property type="entry name" value="MFS_trans_sf"/>
</dbReference>
<keyword evidence="4 6" id="KW-1133">Transmembrane helix</keyword>
<dbReference type="OrthoDB" id="5314453at2"/>
<feature type="transmembrane region" description="Helical" evidence="6">
    <location>
        <begin position="245"/>
        <end position="265"/>
    </location>
</feature>
<dbReference type="RefSeq" id="WP_089344280.1">
    <property type="nucleotide sequence ID" value="NZ_CP067130.1"/>
</dbReference>
<evidence type="ECO:0000256" key="1">
    <source>
        <dbReference type="ARBA" id="ARBA00004141"/>
    </source>
</evidence>
<dbReference type="SUPFAM" id="SSF103473">
    <property type="entry name" value="MFS general substrate transporter"/>
    <property type="match status" value="1"/>
</dbReference>
<feature type="transmembrane region" description="Helical" evidence="6">
    <location>
        <begin position="375"/>
        <end position="395"/>
    </location>
</feature>
<feature type="transmembrane region" description="Helical" evidence="6">
    <location>
        <begin position="407"/>
        <end position="430"/>
    </location>
</feature>
<keyword evidence="3 6" id="KW-0812">Transmembrane</keyword>
<feature type="transmembrane region" description="Helical" evidence="6">
    <location>
        <begin position="22"/>
        <end position="42"/>
    </location>
</feature>
<dbReference type="Gene3D" id="1.20.1250.20">
    <property type="entry name" value="MFS general substrate transporter like domains"/>
    <property type="match status" value="1"/>
</dbReference>
<dbReference type="EMBL" id="FZQB01000006">
    <property type="protein sequence ID" value="SNT73912.1"/>
    <property type="molecule type" value="Genomic_DNA"/>
</dbReference>
<feature type="transmembrane region" description="Helical" evidence="6">
    <location>
        <begin position="181"/>
        <end position="201"/>
    </location>
</feature>
<accession>A0A239PVE7</accession>
<dbReference type="Proteomes" id="UP000198307">
    <property type="component" value="Unassembled WGS sequence"/>
</dbReference>
<evidence type="ECO:0008006" key="9">
    <source>
        <dbReference type="Google" id="ProtNLM"/>
    </source>
</evidence>
<reference evidence="7 8" key="1">
    <citation type="submission" date="2017-07" db="EMBL/GenBank/DDBJ databases">
        <authorList>
            <person name="Sun Z.S."/>
            <person name="Albrecht U."/>
            <person name="Echele G."/>
            <person name="Lee C.C."/>
        </authorList>
    </citation>
    <scope>NUCLEOTIDE SEQUENCE [LARGE SCALE GENOMIC DNA]</scope>
    <source>
        <strain evidence="7 8">DSM 14827</strain>
    </source>
</reference>
<evidence type="ECO:0000256" key="4">
    <source>
        <dbReference type="ARBA" id="ARBA00022989"/>
    </source>
</evidence>
<feature type="transmembrane region" description="Helical" evidence="6">
    <location>
        <begin position="91"/>
        <end position="109"/>
    </location>
</feature>
<feature type="transmembrane region" description="Helical" evidence="6">
    <location>
        <begin position="213"/>
        <end position="239"/>
    </location>
</feature>
<comment type="subcellular location">
    <subcellularLocation>
        <location evidence="1">Membrane</location>
        <topology evidence="1">Multi-pass membrane protein</topology>
    </subcellularLocation>
</comment>
<evidence type="ECO:0000256" key="2">
    <source>
        <dbReference type="ARBA" id="ARBA00022448"/>
    </source>
</evidence>
<evidence type="ECO:0000313" key="8">
    <source>
        <dbReference type="Proteomes" id="UP000198307"/>
    </source>
</evidence>
<evidence type="ECO:0000313" key="7">
    <source>
        <dbReference type="EMBL" id="SNT73912.1"/>
    </source>
</evidence>
<feature type="transmembrane region" description="Helical" evidence="6">
    <location>
        <begin position="115"/>
        <end position="137"/>
    </location>
</feature>